<evidence type="ECO:0000313" key="1">
    <source>
        <dbReference type="EMBL" id="KAG8443692.1"/>
    </source>
</evidence>
<comment type="caution">
    <text evidence="1">The sequence shown here is derived from an EMBL/GenBank/DDBJ whole genome shotgun (WGS) entry which is preliminary data.</text>
</comment>
<accession>A0A8T2JHA9</accession>
<organism evidence="1 2">
    <name type="scientific">Hymenochirus boettgeri</name>
    <name type="common">Congo dwarf clawed frog</name>
    <dbReference type="NCBI Taxonomy" id="247094"/>
    <lineage>
        <taxon>Eukaryota</taxon>
        <taxon>Metazoa</taxon>
        <taxon>Chordata</taxon>
        <taxon>Craniata</taxon>
        <taxon>Vertebrata</taxon>
        <taxon>Euteleostomi</taxon>
        <taxon>Amphibia</taxon>
        <taxon>Batrachia</taxon>
        <taxon>Anura</taxon>
        <taxon>Pipoidea</taxon>
        <taxon>Pipidae</taxon>
        <taxon>Pipinae</taxon>
        <taxon>Hymenochirus</taxon>
    </lineage>
</organism>
<reference evidence="1" key="1">
    <citation type="thesis" date="2020" institute="ProQuest LLC" country="789 East Eisenhower Parkway, Ann Arbor, MI, USA">
        <title>Comparative Genomics and Chromosome Evolution.</title>
        <authorList>
            <person name="Mudd A.B."/>
        </authorList>
    </citation>
    <scope>NUCLEOTIDE SEQUENCE</scope>
    <source>
        <strain evidence="1">Female2</strain>
        <tissue evidence="1">Blood</tissue>
    </source>
</reference>
<name>A0A8T2JHA9_9PIPI</name>
<sequence>MLKGSCNRHFKRIKVYIQYCTENEIFVLMLQIPNVTVYFKDRKKGNDNRFVTVKMYKVFIYHKYICTNVRKYYSLSMLMQGELNL</sequence>
<dbReference type="Proteomes" id="UP000812440">
    <property type="component" value="Chromosome 5"/>
</dbReference>
<dbReference type="AlphaFoldDB" id="A0A8T2JHA9"/>
<proteinExistence type="predicted"/>
<evidence type="ECO:0000313" key="2">
    <source>
        <dbReference type="Proteomes" id="UP000812440"/>
    </source>
</evidence>
<dbReference type="EMBL" id="JAACNH010000004">
    <property type="protein sequence ID" value="KAG8443692.1"/>
    <property type="molecule type" value="Genomic_DNA"/>
</dbReference>
<protein>
    <submittedName>
        <fullName evidence="1">Uncharacterized protein</fullName>
    </submittedName>
</protein>
<gene>
    <name evidence="1" type="ORF">GDO86_009024</name>
</gene>
<keyword evidence="2" id="KW-1185">Reference proteome</keyword>